<proteinExistence type="predicted"/>
<accession>X1JQL2</accession>
<dbReference type="EMBL" id="BARU01047169">
    <property type="protein sequence ID" value="GAH97011.1"/>
    <property type="molecule type" value="Genomic_DNA"/>
</dbReference>
<name>X1JQL2_9ZZZZ</name>
<comment type="caution">
    <text evidence="1">The sequence shown here is derived from an EMBL/GenBank/DDBJ whole genome shotgun (WGS) entry which is preliminary data.</text>
</comment>
<reference evidence="1" key="1">
    <citation type="journal article" date="2014" name="Front. Microbiol.">
        <title>High frequency of phylogenetically diverse reductive dehalogenase-homologous genes in deep subseafloor sedimentary metagenomes.</title>
        <authorList>
            <person name="Kawai M."/>
            <person name="Futagami T."/>
            <person name="Toyoda A."/>
            <person name="Takaki Y."/>
            <person name="Nishi S."/>
            <person name="Hori S."/>
            <person name="Arai W."/>
            <person name="Tsubouchi T."/>
            <person name="Morono Y."/>
            <person name="Uchiyama I."/>
            <person name="Ito T."/>
            <person name="Fujiyama A."/>
            <person name="Inagaki F."/>
            <person name="Takami H."/>
        </authorList>
    </citation>
    <scope>NUCLEOTIDE SEQUENCE</scope>
    <source>
        <strain evidence="1">Expedition CK06-06</strain>
    </source>
</reference>
<dbReference type="AlphaFoldDB" id="X1JQL2"/>
<evidence type="ECO:0000313" key="1">
    <source>
        <dbReference type="EMBL" id="GAH97011.1"/>
    </source>
</evidence>
<sequence length="62" mass="7368">EPDMITVGHQYRYIAWRGKLADRCNQTVTVLLSQRTQVLVRFPDGHQAHTHRRFLRELAKPR</sequence>
<gene>
    <name evidence="1" type="ORF">S03H2_70802</name>
</gene>
<protein>
    <submittedName>
        <fullName evidence="1">Uncharacterized protein</fullName>
    </submittedName>
</protein>
<organism evidence="1">
    <name type="scientific">marine sediment metagenome</name>
    <dbReference type="NCBI Taxonomy" id="412755"/>
    <lineage>
        <taxon>unclassified sequences</taxon>
        <taxon>metagenomes</taxon>
        <taxon>ecological metagenomes</taxon>
    </lineage>
</organism>
<feature type="non-terminal residue" evidence="1">
    <location>
        <position position="1"/>
    </location>
</feature>